<feature type="region of interest" description="Disordered" evidence="2">
    <location>
        <begin position="103"/>
        <end position="141"/>
    </location>
</feature>
<feature type="compositionally biased region" description="Basic and acidic residues" evidence="2">
    <location>
        <begin position="1128"/>
        <end position="1138"/>
    </location>
</feature>
<evidence type="ECO:0000259" key="5">
    <source>
        <dbReference type="SMART" id="SM01216"/>
    </source>
</evidence>
<dbReference type="SMART" id="SM01216">
    <property type="entry name" value="Fmp27_WPPW"/>
    <property type="match status" value="1"/>
</dbReference>
<dbReference type="InterPro" id="IPR019441">
    <property type="entry name" value="FMP27/BLTP2/Hobbit_GFWDK_RBG"/>
</dbReference>
<proteinExistence type="predicted"/>
<evidence type="ECO:0000259" key="4">
    <source>
        <dbReference type="SMART" id="SM01215"/>
    </source>
</evidence>
<feature type="region of interest" description="Disordered" evidence="2">
    <location>
        <begin position="2520"/>
        <end position="2694"/>
    </location>
</feature>
<feature type="region of interest" description="Disordered" evidence="2">
    <location>
        <begin position="2776"/>
        <end position="2838"/>
    </location>
</feature>
<feature type="compositionally biased region" description="Low complexity" evidence="2">
    <location>
        <begin position="1105"/>
        <end position="1120"/>
    </location>
</feature>
<feature type="region of interest" description="Disordered" evidence="2">
    <location>
        <begin position="2857"/>
        <end position="2877"/>
    </location>
</feature>
<dbReference type="Pfam" id="PF10344">
    <property type="entry name" value="Hobbit"/>
    <property type="match status" value="1"/>
</dbReference>
<dbReference type="SMART" id="SM01215">
    <property type="entry name" value="Fmp27_SW"/>
    <property type="match status" value="1"/>
</dbReference>
<evidence type="ECO:0000256" key="1">
    <source>
        <dbReference type="SAM" id="Coils"/>
    </source>
</evidence>
<feature type="region of interest" description="Disordered" evidence="2">
    <location>
        <begin position="1065"/>
        <end position="1139"/>
    </location>
</feature>
<feature type="region of interest" description="Disordered" evidence="2">
    <location>
        <begin position="2011"/>
        <end position="2047"/>
    </location>
</feature>
<accession>A0AA39UY13</accession>
<protein>
    <submittedName>
        <fullName evidence="6">Uncharacterized protein</fullName>
    </submittedName>
</protein>
<feature type="compositionally biased region" description="Basic and acidic residues" evidence="2">
    <location>
        <begin position="2821"/>
        <end position="2831"/>
    </location>
</feature>
<feature type="region of interest" description="Disordered" evidence="2">
    <location>
        <begin position="713"/>
        <end position="742"/>
    </location>
</feature>
<keyword evidence="7" id="KW-1185">Reference proteome</keyword>
<dbReference type="Proteomes" id="UP001166286">
    <property type="component" value="Unassembled WGS sequence"/>
</dbReference>
<evidence type="ECO:0000256" key="2">
    <source>
        <dbReference type="SAM" id="MobiDB-lite"/>
    </source>
</evidence>
<feature type="region of interest" description="Disordered" evidence="2">
    <location>
        <begin position="2062"/>
        <end position="2083"/>
    </location>
</feature>
<feature type="region of interest" description="Disordered" evidence="2">
    <location>
        <begin position="832"/>
        <end position="865"/>
    </location>
</feature>
<dbReference type="InterPro" id="IPR019449">
    <property type="entry name" value="FMP27_WPPW_RBG"/>
</dbReference>
<evidence type="ECO:0000259" key="3">
    <source>
        <dbReference type="SMART" id="SM01214"/>
    </source>
</evidence>
<name>A0AA39UY13_9LECA</name>
<feature type="coiled-coil region" evidence="1">
    <location>
        <begin position="1839"/>
        <end position="1866"/>
    </location>
</feature>
<feature type="compositionally biased region" description="Polar residues" evidence="2">
    <location>
        <begin position="2072"/>
        <end position="2081"/>
    </location>
</feature>
<gene>
    <name evidence="6" type="ORF">JMJ35_009891</name>
</gene>
<feature type="compositionally biased region" description="Acidic residues" evidence="2">
    <location>
        <begin position="2538"/>
        <end position="2548"/>
    </location>
</feature>
<evidence type="ECO:0000313" key="7">
    <source>
        <dbReference type="Proteomes" id="UP001166286"/>
    </source>
</evidence>
<feature type="compositionally biased region" description="Polar residues" evidence="2">
    <location>
        <begin position="2615"/>
        <end position="2628"/>
    </location>
</feature>
<dbReference type="InterPro" id="IPR045167">
    <property type="entry name" value="Hobbit"/>
</dbReference>
<feature type="compositionally biased region" description="Polar residues" evidence="2">
    <location>
        <begin position="2637"/>
        <end position="2663"/>
    </location>
</feature>
<comment type="caution">
    <text evidence="6">The sequence shown here is derived from an EMBL/GenBank/DDBJ whole genome shotgun (WGS) entry which is preliminary data.</text>
</comment>
<reference evidence="6" key="1">
    <citation type="submission" date="2023-03" db="EMBL/GenBank/DDBJ databases">
        <title>Complete genome of Cladonia borealis.</title>
        <authorList>
            <person name="Park H."/>
        </authorList>
    </citation>
    <scope>NUCLEOTIDE SEQUENCE</scope>
    <source>
        <strain evidence="6">ANT050790</strain>
    </source>
</reference>
<feature type="region of interest" description="Disordered" evidence="2">
    <location>
        <begin position="2890"/>
        <end position="2934"/>
    </location>
</feature>
<keyword evidence="1" id="KW-0175">Coiled coil</keyword>
<dbReference type="PANTHER" id="PTHR15678:SF6">
    <property type="entry name" value="BRIDGE-LIKE LIPID TRANSFER PROTEIN FAMILY MEMBER 2"/>
    <property type="match status" value="1"/>
</dbReference>
<sequence length="2934" mass="331520">MSIFNPSFLLGLIFLLWLSSFVVFAIIRIATGISIQRLGYFSLRRIAYTPRDGIRIEIRALGLHFHRPTFAQPTWISLRLTELKVTVDVKALGAGATGTDGQHAGDFASAAEKTRRSQSASSDSPKPILRHVSPRSGRSQAWKRLTQLKERIKRLHEKIHLLRMVDVSAMNSSLVIQDVGYFQIGTFSMVVDTRRKTVDRGRLFQHKKIPAGDQRPAEWMFTIKGVLFTPEGKDSLEVIDICTLNIHGLLYKDRAGLRDTSIALKLGRIHLPYDDFVACSKRFEQYHGSSAVEEKGSQEEDISFTDVMDELDRPGSREAKIVQTVSDSKEFVSSILRGIQEIQMAVSFVGMTKEINSVQTSGSPLYLNIAMNEFGIDMHRLDPRSPEHRMYFPSKDIAHQALLAAISIAVSLDDGQGDRKRILYVPMATTTMKTTLPSKTVAFSEDKNAAERNANILFANLVVTSPSIDVSPDHLPLGLAIINSRLEKPTENPTTPSRPHHLLSRLLPKANIKLSVHEPVIRVVLPPADPQLKATDQYDLLILSISSVSLDVESSHSTTGELHYSLTSNLRIASNELYYHTASAERHNLLITEALELKVELNASPEVRVSATGNLQTFSIHMVRAEITAGVREIVQQLSKAHRNDNTVATHHARNADFLRPLPPWLIYFSLRGSNFGVEVAGVDRDVSNDTRGIALQLESWTAEYKIKRNIPDERAPSRRHGVNKSSIPDEPVIKVTPPSGTDAVTPISTDGRRLAVHVRGLEGFVVEGIDSVEPEAFLNLPRFEVAFSTSSDKQGPIFHIHSHTKAFYAQYSLYRYYAIGVATTVLKNAFASGRKPSRPPAERSASVSGSGLPGPPENLRGTTSKQLITIDVKADKLQIKAKMPADPPMMLHIYRMEAGRNRWANPFMKSHLVRLYAEAPQIHSAWARVISIKTPRVDLREKHRKRGNTVSQEKSIDIVTDFIRIGVPHQLVMHKIMDNFVNAMKATQQMHHRFATGSNEYILKKRPEDPKIVPRISIRSKAFLFDIEDGAFDWKLGTIYRIGLLEQKQRMAREAAFEAKCKSLETRDHRASSRHRTIPSSTRSKLIRGRSKQSLPQENRGRSRSTGSQSRPQSESPPSGRRRHMHYNPEGKCKLTPDAKLSIAQARDRLDRHNTQSWRRRIDGAYRSQNLGMRKIRGIFWGHDEVPEDEDPAEKILAMPERPGLMSTLISDLHIVIDKPSFPVKDYPKFLHRVGKGMPYDMEYSLLIPLSIQVEMGEARVTLRDYPLPLLHVPAIKPGQSPKLSSWSIKTDFVIAEEYRGDASTRQVKVEVVPPSKFTEAHRGRGFAIDVRRTVSPVKTYSDVDIAINTSAPTSMTWGTSYQPAIQDMMMIIEGFTKPQADPSDRTGFWDKIRLVAHSHVNVAWKGDGDVRLQLKGSRDPYVVTGNGAGFVMCWRNNVRWGIHQSDDPKKFMTVDSDDYVLAIPDYSHQARESSTAFGRDDESSSTSSNKNTTMFKKVIMKLSGNVRWLAGLVFERDLDQGGRSFHFKPHYEVTLRTPEHAKAPPGQVYDAFRGFRSNHIHLSIAVAAPLDREWTTKNVKPSTSYNAVHMTPRFFTHFFDWWSLFSGVMSLPIRQGKLFPGIEKSSKKFGRHLATIKYNLLLSPLFIAHIYKHKDVEDYSEDVVSATGLKLRIDSFMLDLHQRREEFAAQGKGRARQIKTSGMRINQAQLDFISADIRAVSASIGGTTAEDVKRATAEDLVAFQQGATHADISRFTIPDNDLTWIDMDDFVEIDWILPSETNPETKILPLAFAPHFTYFRQTDHQGTSSDGKSSPFGDEPTHFCVMSQDNDPRQVQCQLIEERLKKLDDQIETHERTLGEQELHVIRDSNRDSSLKERYELLSEQGKKFQSKKRFLRKMLFRLQSAIDEGKPWVSAAGDTAGFDMKDDSSDDEEEGAQARTLETAPLEPGPINDFNNRFIVHNAQVKWNNSLRNIILRYVHQVSQRRGFIYYMSQKAVKFIDDIVKEQNKHRRKQQQQDGLGTPSSESPSTAPEEDEEEGKDDSSFVDMINDLLNDKEKVVEADDPKQGSEPQRSNTGNLGEDISKEFTAQNAYHVRLVAPQIQLQSEKNPKSVLLITAKGMQLKVVQIMDKDRITDDVSGLVQRRFSVDMDSVQFFVTSQKTLMQFIHIYSGNRYGAPKNSYWPPWVAFEVNFDFAHDPFGWSRVVQRTSASLRYDKYNTLRLKYNDEVSTGKAGEKHKPENAESRLDHLWVDFPRLRATCDSSQYYTLYLIVLDLLLYNEPLEKVRSERLEKIMLASDFSDLNGASDMVVCLQARIRQLEEIKMHFQIHSKYLDKRGWEDRLAIERDLASCEDELFFMMKAITTSQRKNEDRTQTSQTTPLLQWYLSASDIVWHLMKDKNDPLMEIQLKNATYDRTDNSDGSNHNTLEIERMLGFNLLPHAIYPQMLGPYLESGRSLVEGHDAKMLKVTWHSLEAIAGIPVLDQFEVDLFPLKIQLEREVGQKLFDYIFPGGGDKNGGDKSPFMLKQTMPNGADDSDSDSETLLDDPYTPRLDPNGSSDDQSSTRPASLEMRLRPTMAFPEKTSQISSSQKSKHFPFAGGGEPHHLRLFHHSNNTGRQTPSTPSLGRPASILKKSSQESLTISRQPKQGSSTSLSTMNGQPEKHKRFTLNRTNSQATTTGKDKDKPSDDLSQMLSRASNYMTLAYVKIPSVILCLSYKGKGERNIEDVHSFVFRMPVLEYRNKTWSNLDLALRLKKDVIRALISHTGAIIGNKFSHHRPSKHQQSRLRELASSSTVLPNSNSIDNNTGSETSSLQERGLRDQRDGSRDSVFSASGSQLVRTDSFASSFRQSSLHNGIHSEPHSIPESENEGDDSALKTMRQNFMRRITTETQKLRRKETEGEDTDESSSRKRSSQLLAPLGKKILGSLNQ</sequence>
<feature type="compositionally biased region" description="Basic residues" evidence="2">
    <location>
        <begin position="2778"/>
        <end position="2789"/>
    </location>
</feature>
<feature type="domain" description="FMP27 WPPW motif-containing RBG unit" evidence="5">
    <location>
        <begin position="1670"/>
        <end position="2195"/>
    </location>
</feature>
<feature type="compositionally biased region" description="Polar residues" evidence="2">
    <location>
        <begin position="2673"/>
        <end position="2683"/>
    </location>
</feature>
<dbReference type="PANTHER" id="PTHR15678">
    <property type="entry name" value="ANTIGEN MLAA-22-RELATED"/>
    <property type="match status" value="1"/>
</dbReference>
<feature type="compositionally biased region" description="Polar residues" evidence="2">
    <location>
        <begin position="2795"/>
        <end position="2819"/>
    </location>
</feature>
<dbReference type="SMART" id="SM01214">
    <property type="entry name" value="Fmp27_GFWDK"/>
    <property type="match status" value="1"/>
</dbReference>
<evidence type="ECO:0000313" key="6">
    <source>
        <dbReference type="EMBL" id="KAK0508002.1"/>
    </source>
</evidence>
<dbReference type="EMBL" id="JAFEKC020000022">
    <property type="protein sequence ID" value="KAK0508002.1"/>
    <property type="molecule type" value="Genomic_DNA"/>
</dbReference>
<organism evidence="6 7">
    <name type="scientific">Cladonia borealis</name>
    <dbReference type="NCBI Taxonomy" id="184061"/>
    <lineage>
        <taxon>Eukaryota</taxon>
        <taxon>Fungi</taxon>
        <taxon>Dikarya</taxon>
        <taxon>Ascomycota</taxon>
        <taxon>Pezizomycotina</taxon>
        <taxon>Lecanoromycetes</taxon>
        <taxon>OSLEUM clade</taxon>
        <taxon>Lecanoromycetidae</taxon>
        <taxon>Lecanorales</taxon>
        <taxon>Lecanorineae</taxon>
        <taxon>Cladoniaceae</taxon>
        <taxon>Cladonia</taxon>
    </lineage>
</organism>
<dbReference type="InterPro" id="IPR019415">
    <property type="entry name" value="FMP27_SW_RBG"/>
</dbReference>
<feature type="domain" description="FMP27/BLTP2/Hobbit GFWDK motif-containing RBG unit" evidence="3">
    <location>
        <begin position="1266"/>
        <end position="1425"/>
    </location>
</feature>
<feature type="domain" description="FMP27 SW motif-containing RBG unit" evidence="4">
    <location>
        <begin position="1146"/>
        <end position="1248"/>
    </location>
</feature>
<feature type="compositionally biased region" description="Polar residues" evidence="2">
    <location>
        <begin position="2559"/>
        <end position="2570"/>
    </location>
</feature>